<evidence type="ECO:0000313" key="3">
    <source>
        <dbReference type="Proteomes" id="UP000630887"/>
    </source>
</evidence>
<protein>
    <recommendedName>
        <fullName evidence="4">Secreted protein</fullName>
    </recommendedName>
</protein>
<feature type="region of interest" description="Disordered" evidence="1">
    <location>
        <begin position="62"/>
        <end position="86"/>
    </location>
</feature>
<proteinExistence type="predicted"/>
<evidence type="ECO:0000256" key="1">
    <source>
        <dbReference type="SAM" id="MobiDB-lite"/>
    </source>
</evidence>
<gene>
    <name evidence="2" type="ORF">Cco03nite_74080</name>
</gene>
<evidence type="ECO:0000313" key="2">
    <source>
        <dbReference type="EMBL" id="GIG10708.1"/>
    </source>
</evidence>
<reference evidence="2 3" key="1">
    <citation type="submission" date="2021-01" db="EMBL/GenBank/DDBJ databases">
        <title>Whole genome shotgun sequence of Catellatospora coxensis NBRC 107359.</title>
        <authorList>
            <person name="Komaki H."/>
            <person name="Tamura T."/>
        </authorList>
    </citation>
    <scope>NUCLEOTIDE SEQUENCE [LARGE SCALE GENOMIC DNA]</scope>
    <source>
        <strain evidence="2 3">NBRC 107359</strain>
    </source>
</reference>
<sequence>MPEQQATEAEPQVPAQTGVVRAQAAGGSGDPAGTRLGMFVGGLIVALVVGFTLGKVLGPAESPTQGATTGAPAASTDAGAGGVHVHAPGASAGSEVGGLSVSSGGYTLAPAATVFAAPGPQQLEFTVNGADGKAVTNFAVVHAKPLHLVVVRRDMTGYQHLHPTMAADGTWTVQADLSTPGPWRAYADFTAISAGGTQTAIALGTDLTVAGDYRPQPLPAAARDAAADGLTVAYEGSAVIGASQPMLFTVKQGGSVAALEPYLGSFGHLVVLRELDLAYVHVHPEPALVNGGVKFWLSAPSPGRYRMFFDYSVGGKVHTAQFTLEVK</sequence>
<dbReference type="EMBL" id="BONI01000098">
    <property type="protein sequence ID" value="GIG10708.1"/>
    <property type="molecule type" value="Genomic_DNA"/>
</dbReference>
<dbReference type="AlphaFoldDB" id="A0A8J3L2P7"/>
<keyword evidence="3" id="KW-1185">Reference proteome</keyword>
<dbReference type="Proteomes" id="UP000630887">
    <property type="component" value="Unassembled WGS sequence"/>
</dbReference>
<dbReference type="RefSeq" id="WP_239167965.1">
    <property type="nucleotide sequence ID" value="NZ_BAAALC010000010.1"/>
</dbReference>
<name>A0A8J3L2P7_9ACTN</name>
<comment type="caution">
    <text evidence="2">The sequence shown here is derived from an EMBL/GenBank/DDBJ whole genome shotgun (WGS) entry which is preliminary data.</text>
</comment>
<feature type="compositionally biased region" description="Low complexity" evidence="1">
    <location>
        <begin position="64"/>
        <end position="86"/>
    </location>
</feature>
<accession>A0A8J3L2P7</accession>
<evidence type="ECO:0008006" key="4">
    <source>
        <dbReference type="Google" id="ProtNLM"/>
    </source>
</evidence>
<organism evidence="2 3">
    <name type="scientific">Catellatospora coxensis</name>
    <dbReference type="NCBI Taxonomy" id="310354"/>
    <lineage>
        <taxon>Bacteria</taxon>
        <taxon>Bacillati</taxon>
        <taxon>Actinomycetota</taxon>
        <taxon>Actinomycetes</taxon>
        <taxon>Micromonosporales</taxon>
        <taxon>Micromonosporaceae</taxon>
        <taxon>Catellatospora</taxon>
    </lineage>
</organism>